<dbReference type="InterPro" id="IPR011006">
    <property type="entry name" value="CheY-like_superfamily"/>
</dbReference>
<feature type="region of interest" description="Disordered" evidence="2">
    <location>
        <begin position="1"/>
        <end position="21"/>
    </location>
</feature>
<keyword evidence="5" id="KW-1185">Reference proteome</keyword>
<dbReference type="Pfam" id="PF03861">
    <property type="entry name" value="ANTAR"/>
    <property type="match status" value="1"/>
</dbReference>
<proteinExistence type="predicted"/>
<evidence type="ECO:0000259" key="3">
    <source>
        <dbReference type="PROSITE" id="PS50921"/>
    </source>
</evidence>
<reference evidence="4 5" key="1">
    <citation type="submission" date="2023-02" db="EMBL/GenBank/DDBJ databases">
        <title>Bacterial whole genome sequence for Curvibacter sp. HBC28.</title>
        <authorList>
            <person name="Le V."/>
            <person name="Ko S.-R."/>
            <person name="Ahn C.-Y."/>
            <person name="Oh H.-M."/>
        </authorList>
    </citation>
    <scope>NUCLEOTIDE SEQUENCE [LARGE SCALE GENOMIC DNA]</scope>
    <source>
        <strain evidence="4 5">HBC28</strain>
    </source>
</reference>
<keyword evidence="1" id="KW-0175">Coiled coil</keyword>
<dbReference type="Gene3D" id="1.10.10.10">
    <property type="entry name" value="Winged helix-like DNA-binding domain superfamily/Winged helix DNA-binding domain"/>
    <property type="match status" value="1"/>
</dbReference>
<dbReference type="InterPro" id="IPR013587">
    <property type="entry name" value="Nitrate/nitrite_sensing"/>
</dbReference>
<dbReference type="EMBL" id="JAQSIO010000001">
    <property type="protein sequence ID" value="MDD0813309.1"/>
    <property type="molecule type" value="Genomic_DNA"/>
</dbReference>
<dbReference type="SUPFAM" id="SSF52172">
    <property type="entry name" value="CheY-like"/>
    <property type="match status" value="1"/>
</dbReference>
<feature type="coiled-coil region" evidence="1">
    <location>
        <begin position="304"/>
        <end position="331"/>
    </location>
</feature>
<evidence type="ECO:0000256" key="1">
    <source>
        <dbReference type="SAM" id="Coils"/>
    </source>
</evidence>
<dbReference type="SMART" id="SM01012">
    <property type="entry name" value="ANTAR"/>
    <property type="match status" value="1"/>
</dbReference>
<dbReference type="InterPro" id="IPR036388">
    <property type="entry name" value="WH-like_DNA-bd_sf"/>
</dbReference>
<evidence type="ECO:0000313" key="4">
    <source>
        <dbReference type="EMBL" id="MDD0813309.1"/>
    </source>
</evidence>
<sequence>MSAAAPRAQGTEGAWSANYTTDPDQAMPLSVSQLVLRAKQLEIEALRHLAGRVELVDVTGQLIDALQRERGASSGFLASGGQRFAAERRAASAVAEPVEAALREQFAQHLQPPLGASTRLLSLMAWVLLDLEALPALRAQIERQAPSASDAVAAFSRVIAGLVELIFHLADAAPNPDVSRLLVAFVHLVQGKEAAGQERAVGAQLYASGLCTEALQQRVVQLIEAQERSLHLFEEFAEPALRTRWQQLQLTPKVALLERLRRTLCMARHEAALDSSLSDDWFEVASVRIAELWQLQTELVACLRQACQAQIEAVERDLQDSEGLLRQLRDKPLPRAQAVERFFSQSGGEALPVAGLAGAAHSAAASVAAGSGSGGAGAGVGVVDASAAVNAAPGHEPSVSSLVELLQAQSERLARMEVELDTARRALNERKVIERAKGALMARLGLTEDAALRALQKASMDHNRRLLDVAEATLALPDFVFEGRGAGK</sequence>
<evidence type="ECO:0000313" key="5">
    <source>
        <dbReference type="Proteomes" id="UP001528672"/>
    </source>
</evidence>
<accession>A0ABT5M9P3</accession>
<name>A0ABT5M9P3_9BURK</name>
<protein>
    <submittedName>
        <fullName evidence="4">Nitrate- and nitrite sensing domain-containing protein</fullName>
    </submittedName>
</protein>
<feature type="domain" description="ANTAR" evidence="3">
    <location>
        <begin position="413"/>
        <end position="474"/>
    </location>
</feature>
<dbReference type="Proteomes" id="UP001528672">
    <property type="component" value="Unassembled WGS sequence"/>
</dbReference>
<evidence type="ECO:0000256" key="2">
    <source>
        <dbReference type="SAM" id="MobiDB-lite"/>
    </source>
</evidence>
<dbReference type="PROSITE" id="PS50921">
    <property type="entry name" value="ANTAR"/>
    <property type="match status" value="1"/>
</dbReference>
<organism evidence="4 5">
    <name type="scientific">Curvibacter microcysteis</name>
    <dbReference type="NCBI Taxonomy" id="3026419"/>
    <lineage>
        <taxon>Bacteria</taxon>
        <taxon>Pseudomonadati</taxon>
        <taxon>Pseudomonadota</taxon>
        <taxon>Betaproteobacteria</taxon>
        <taxon>Burkholderiales</taxon>
        <taxon>Comamonadaceae</taxon>
        <taxon>Curvibacter</taxon>
    </lineage>
</organism>
<comment type="caution">
    <text evidence="4">The sequence shown here is derived from an EMBL/GenBank/DDBJ whole genome shotgun (WGS) entry which is preliminary data.</text>
</comment>
<dbReference type="InterPro" id="IPR005561">
    <property type="entry name" value="ANTAR"/>
</dbReference>
<gene>
    <name evidence="4" type="ORF">PSQ39_01570</name>
</gene>
<dbReference type="Pfam" id="PF08376">
    <property type="entry name" value="NIT"/>
    <property type="match status" value="1"/>
</dbReference>